<dbReference type="GO" id="GO:0003910">
    <property type="term" value="F:DNA ligase (ATP) activity"/>
    <property type="evidence" value="ECO:0007669"/>
    <property type="project" value="UniProtKB-EC"/>
</dbReference>
<name>A0A2S9SRX1_9BACT</name>
<dbReference type="GO" id="GO:0006281">
    <property type="term" value="P:DNA repair"/>
    <property type="evidence" value="ECO:0007669"/>
    <property type="project" value="UniProtKB-KW"/>
</dbReference>
<protein>
    <submittedName>
        <fullName evidence="8">DNA ligase</fullName>
    </submittedName>
</protein>
<dbReference type="InterPro" id="IPR012310">
    <property type="entry name" value="DNA_ligase_ATP-dep_cent"/>
</dbReference>
<dbReference type="InterPro" id="IPR029319">
    <property type="entry name" value="DNA_ligase_OB"/>
</dbReference>
<keyword evidence="2 8" id="KW-0436">Ligase</keyword>
<dbReference type="AlphaFoldDB" id="A0A2S9SRX1"/>
<evidence type="ECO:0000256" key="6">
    <source>
        <dbReference type="ARBA" id="ARBA00034003"/>
    </source>
</evidence>
<evidence type="ECO:0000313" key="8">
    <source>
        <dbReference type="EMBL" id="PRM89326.1"/>
    </source>
</evidence>
<dbReference type="Gene3D" id="3.30.1490.70">
    <property type="match status" value="1"/>
</dbReference>
<dbReference type="InterPro" id="IPR016059">
    <property type="entry name" value="DNA_ligase_ATP-dep_CS"/>
</dbReference>
<sequence>MIQFKIKLFNNFIKVLLTLFLFINFAFALNLQKPSNYKDSIDISNWYMSEKLDGIRAYWDGKELFSKNKNKIFAPSWFTKDFPPFALDGELWTKRGDFENIQSIVLSQQESKDWENITYNIFEIPNVNGNFQTRLNFLENYLKKNPSIYIKIIPQIVCTDKNHLNKFLKELLENGAEGVIIKNSNLSYETGRTTNSLKVKEFLDDEGKVIAHNFNKDGSFKSLKIELKNKIVFNLGGGFKKEDRLNPPKIGQFVTFKYYGLTKNGKPKFASFLRVREVE</sequence>
<dbReference type="EMBL" id="NXGJ01000001">
    <property type="protein sequence ID" value="PRM89326.1"/>
    <property type="molecule type" value="Genomic_DNA"/>
</dbReference>
<evidence type="ECO:0000256" key="2">
    <source>
        <dbReference type="ARBA" id="ARBA00022598"/>
    </source>
</evidence>
<dbReference type="GO" id="GO:0006260">
    <property type="term" value="P:DNA replication"/>
    <property type="evidence" value="ECO:0007669"/>
    <property type="project" value="UniProtKB-KW"/>
</dbReference>
<dbReference type="CDD" id="cd08041">
    <property type="entry name" value="OBF_kDNA_ligase_like"/>
    <property type="match status" value="1"/>
</dbReference>
<evidence type="ECO:0000256" key="4">
    <source>
        <dbReference type="ARBA" id="ARBA00022763"/>
    </source>
</evidence>
<proteinExistence type="predicted"/>
<gene>
    <name evidence="8" type="ORF">CJ669_02170</name>
</gene>
<evidence type="ECO:0000313" key="9">
    <source>
        <dbReference type="Proteomes" id="UP000239065"/>
    </source>
</evidence>
<accession>A0A2S9SRX1</accession>
<dbReference type="Pfam" id="PF01068">
    <property type="entry name" value="DNA_ligase_A_M"/>
    <property type="match status" value="1"/>
</dbReference>
<dbReference type="PROSITE" id="PS50160">
    <property type="entry name" value="DNA_LIGASE_A3"/>
    <property type="match status" value="1"/>
</dbReference>
<dbReference type="Gene3D" id="3.30.470.30">
    <property type="entry name" value="DNA ligase/mRNA capping enzyme"/>
    <property type="match status" value="1"/>
</dbReference>
<organism evidence="8 9">
    <name type="scientific">Aliarcobacter cryaerophilus</name>
    <dbReference type="NCBI Taxonomy" id="28198"/>
    <lineage>
        <taxon>Bacteria</taxon>
        <taxon>Pseudomonadati</taxon>
        <taxon>Campylobacterota</taxon>
        <taxon>Epsilonproteobacteria</taxon>
        <taxon>Campylobacterales</taxon>
        <taxon>Arcobacteraceae</taxon>
        <taxon>Aliarcobacter</taxon>
    </lineage>
</organism>
<dbReference type="SUPFAM" id="SSF56091">
    <property type="entry name" value="DNA ligase/mRNA capping enzyme, catalytic domain"/>
    <property type="match status" value="1"/>
</dbReference>
<keyword evidence="4" id="KW-0227">DNA damage</keyword>
<dbReference type="PANTHER" id="PTHR47810">
    <property type="entry name" value="DNA LIGASE"/>
    <property type="match status" value="1"/>
</dbReference>
<comment type="catalytic activity">
    <reaction evidence="6">
        <text>ATP + (deoxyribonucleotide)n-3'-hydroxyl + 5'-phospho-(deoxyribonucleotide)m = (deoxyribonucleotide)n+m + AMP + diphosphate.</text>
        <dbReference type="EC" id="6.5.1.1"/>
    </reaction>
</comment>
<dbReference type="InterPro" id="IPR012340">
    <property type="entry name" value="NA-bd_OB-fold"/>
</dbReference>
<dbReference type="Pfam" id="PF14743">
    <property type="entry name" value="DNA_ligase_OB_2"/>
    <property type="match status" value="1"/>
</dbReference>
<dbReference type="GO" id="GO:0006310">
    <property type="term" value="P:DNA recombination"/>
    <property type="evidence" value="ECO:0007669"/>
    <property type="project" value="InterPro"/>
</dbReference>
<evidence type="ECO:0000256" key="3">
    <source>
        <dbReference type="ARBA" id="ARBA00022705"/>
    </source>
</evidence>
<dbReference type="PANTHER" id="PTHR47810:SF1">
    <property type="entry name" value="DNA LIGASE B"/>
    <property type="match status" value="1"/>
</dbReference>
<comment type="cofactor">
    <cofactor evidence="1">
        <name>a divalent metal cation</name>
        <dbReference type="ChEBI" id="CHEBI:60240"/>
    </cofactor>
</comment>
<dbReference type="RefSeq" id="WP_105908502.1">
    <property type="nucleotide sequence ID" value="NZ_NXGJ01000001.1"/>
</dbReference>
<dbReference type="NCBIfam" id="NF006592">
    <property type="entry name" value="PRK09125.1"/>
    <property type="match status" value="1"/>
</dbReference>
<dbReference type="CDD" id="cd07896">
    <property type="entry name" value="Adenylation_kDNA_ligase_like"/>
    <property type="match status" value="1"/>
</dbReference>
<reference evidence="8 9" key="1">
    <citation type="submission" date="2017-09" db="EMBL/GenBank/DDBJ databases">
        <title>Reassesment of A. cryaerophilus.</title>
        <authorList>
            <person name="Perez-Cataluna A."/>
            <person name="Collado L."/>
            <person name="Salgado O."/>
            <person name="Lefinanco V."/>
            <person name="Figueras M.J."/>
        </authorList>
    </citation>
    <scope>NUCLEOTIDE SEQUENCE [LARGE SCALE GENOMIC DNA]</scope>
    <source>
        <strain evidence="8 9">LMG 9861</strain>
    </source>
</reference>
<evidence type="ECO:0000259" key="7">
    <source>
        <dbReference type="PROSITE" id="PS50160"/>
    </source>
</evidence>
<keyword evidence="3" id="KW-0235">DNA replication</keyword>
<keyword evidence="5" id="KW-0234">DNA repair</keyword>
<dbReference type="SUPFAM" id="SSF50249">
    <property type="entry name" value="Nucleic acid-binding proteins"/>
    <property type="match status" value="1"/>
</dbReference>
<evidence type="ECO:0000256" key="1">
    <source>
        <dbReference type="ARBA" id="ARBA00001968"/>
    </source>
</evidence>
<comment type="caution">
    <text evidence="8">The sequence shown here is derived from an EMBL/GenBank/DDBJ whole genome shotgun (WGS) entry which is preliminary data.</text>
</comment>
<dbReference type="GO" id="GO:0005524">
    <property type="term" value="F:ATP binding"/>
    <property type="evidence" value="ECO:0007669"/>
    <property type="project" value="InterPro"/>
</dbReference>
<feature type="domain" description="ATP-dependent DNA ligase family profile" evidence="7">
    <location>
        <begin position="134"/>
        <end position="201"/>
    </location>
</feature>
<dbReference type="InterPro" id="IPR050326">
    <property type="entry name" value="NAD_dep_DNA_ligaseB"/>
</dbReference>
<evidence type="ECO:0000256" key="5">
    <source>
        <dbReference type="ARBA" id="ARBA00023204"/>
    </source>
</evidence>
<dbReference type="PROSITE" id="PS00333">
    <property type="entry name" value="DNA_LIGASE_A2"/>
    <property type="match status" value="1"/>
</dbReference>
<dbReference type="Proteomes" id="UP000239065">
    <property type="component" value="Unassembled WGS sequence"/>
</dbReference>